<dbReference type="InterPro" id="IPR027417">
    <property type="entry name" value="P-loop_NTPase"/>
</dbReference>
<keyword evidence="1" id="KW-0175">Coiled coil</keyword>
<feature type="coiled-coil region" evidence="1">
    <location>
        <begin position="407"/>
        <end position="471"/>
    </location>
</feature>
<evidence type="ECO:0000256" key="1">
    <source>
        <dbReference type="SAM" id="Coils"/>
    </source>
</evidence>
<dbReference type="Proteomes" id="UP000516361">
    <property type="component" value="Chromosome"/>
</dbReference>
<dbReference type="KEGG" id="ocy:OSSY52_07010"/>
<evidence type="ECO:0000313" key="2">
    <source>
        <dbReference type="EMBL" id="BBE30560.1"/>
    </source>
</evidence>
<sequence>MELKKEFLHDFSTHFEDVIKIQNADDIKELVNEYVITDNIKKNLVKFFNNFNKRVSGTWVSGFFGSGKSNFAKIIYNIFLNNGVFKKLFLEKVKNMKDLYTLVDKIEDDVLAVAIDLSTFAGSNKKISDILLIEFLKNIGYGGKLEWNEFQKDLFDFIKKDSMELINTDELSDIIEEYLKSSLNIKYKRVIFILDEVEHFITGNNERILELQGLLHSFDKYKNVHLLAISQSSLNDDKFSIIKDRFKTKLELTAEDIEYIVLERFLKKKDENYFKVIYKENSIDILLNTLDKFESFNENDVEESSKLFAKFYPFYPETIKLITEIYENSDLEKRNILYIFNSILNKEWKVGDIISIYEFYDFIVDFPLKENDLMKINLLKILKLTEKTTTFKNGIKTIELFKLLTNSIKYKNNKKEVEEKLNELKDENIVYKNGDIWKLLSKKQKEVLKIVKKMYEEKEFFRNRKKNLKKLISKSLPNDLSFKINEVQRTFNILIDGEEVKKTKDTEIRINIITKKEDIKKISIEDKYTAYVMININFQKDLEEYTALKMAENFEKDEYLEILISDLEKRILKKIKDALNDSKIFYYRYGEKKIKNFNEFIKKFVKNEMFETIYTSFINFKIKEEDIKKVFITDKRKLLQYNIENIEIPEGEIKNICEELKKSPYGWKEITTIFIISVLYKLGKIEIIGDTKSIERKASIAYLKKMSIKKIKEKELNIKELSALIYKLKSLGIIEKNNHMVESIDEISYYLNNFFIKETKRILIIKNHLMKYSSNKKIIEKTEEYIKYFSNLNSKLSEELNMKITALRYILNNFEEFKSKFLELKKYEKKISLFEKEKDKYNLFLENLIYEKNSVINDEQIIKIIKKAEALNFHKNDIDYFGFFKNECLVLWREYRDIYEKKIMELDKLNEEIFERKRLEELEISIKNKTYTWLLLLEHFLKK</sequence>
<accession>A0A7G1G2H7</accession>
<keyword evidence="3" id="KW-1185">Reference proteome</keyword>
<name>A0A7G1G2H7_9BACT</name>
<evidence type="ECO:0008006" key="4">
    <source>
        <dbReference type="Google" id="ProtNLM"/>
    </source>
</evidence>
<organism evidence="2 3">
    <name type="scientific">Tepiditoga spiralis</name>
    <dbReference type="NCBI Taxonomy" id="2108365"/>
    <lineage>
        <taxon>Bacteria</taxon>
        <taxon>Thermotogati</taxon>
        <taxon>Thermotogota</taxon>
        <taxon>Thermotogae</taxon>
        <taxon>Petrotogales</taxon>
        <taxon>Petrotogaceae</taxon>
        <taxon>Tepiditoga</taxon>
    </lineage>
</organism>
<protein>
    <recommendedName>
        <fullName evidence="4">ATPase</fullName>
    </recommendedName>
</protein>
<dbReference type="InParanoid" id="A0A7G1G2H7"/>
<dbReference type="SUPFAM" id="SSF52540">
    <property type="entry name" value="P-loop containing nucleoside triphosphate hydrolases"/>
    <property type="match status" value="1"/>
</dbReference>
<dbReference type="RefSeq" id="WP_190615642.1">
    <property type="nucleotide sequence ID" value="NZ_AP018712.1"/>
</dbReference>
<reference evidence="2 3" key="1">
    <citation type="submission" date="2018-06" db="EMBL/GenBank/DDBJ databases">
        <title>Genome sequencing of Oceanotoga sp. sy52.</title>
        <authorList>
            <person name="Mori K."/>
        </authorList>
    </citation>
    <scope>NUCLEOTIDE SEQUENCE [LARGE SCALE GENOMIC DNA]</scope>
    <source>
        <strain evidence="3">sy52</strain>
    </source>
</reference>
<evidence type="ECO:0000313" key="3">
    <source>
        <dbReference type="Proteomes" id="UP000516361"/>
    </source>
</evidence>
<dbReference type="EMBL" id="AP018712">
    <property type="protein sequence ID" value="BBE30560.1"/>
    <property type="molecule type" value="Genomic_DNA"/>
</dbReference>
<gene>
    <name evidence="2" type="ORF">OSSY52_07010</name>
</gene>
<dbReference type="AlphaFoldDB" id="A0A7G1G2H7"/>
<proteinExistence type="predicted"/>